<dbReference type="GO" id="GO:0019305">
    <property type="term" value="P:dTDP-rhamnose biosynthetic process"/>
    <property type="evidence" value="ECO:0007669"/>
    <property type="project" value="UniProtKB-UniPathway"/>
</dbReference>
<dbReference type="InParanoid" id="A0A371RGZ0"/>
<comment type="caution">
    <text evidence="8">The sequence shown here is derived from an EMBL/GenBank/DDBJ whole genome shotgun (WGS) entry which is preliminary data.</text>
</comment>
<sequence length="291" mass="30981">MRILITGGTGQVGTHLREEATKCGWDAVAPGRDELDLMNLQDPKALDLAGIDGVINAAAFTGVDAAESEEAAARQLNAVAPGILAEACARAGVPLVHYSTDYVFDGSSKDPYTEESQTSPLGVYGATKLDGEKAVASAGGTHAILRLSWVFSAQGRNFVKTMLRLAAAHGGVRVVDDQYGRPTPAWSAAIAGLQVFEALLVEPEKAGIYHFSGDKTVTWAEFAKEIFEAAGLKIPVTPIPTSDFPTPASRPAFSVMDCAKIHEVFGIPMADWRKELQLVIKELGPVEEWTS</sequence>
<dbReference type="InterPro" id="IPR005913">
    <property type="entry name" value="dTDP_dehydrorham_reduct"/>
</dbReference>
<evidence type="ECO:0000256" key="4">
    <source>
        <dbReference type="ARBA" id="ARBA00017099"/>
    </source>
</evidence>
<comment type="catalytic activity">
    <reaction evidence="5 6">
        <text>dTDP-beta-L-rhamnose + NADP(+) = dTDP-4-dehydro-beta-L-rhamnose + NADPH + H(+)</text>
        <dbReference type="Rhea" id="RHEA:21796"/>
        <dbReference type="ChEBI" id="CHEBI:15378"/>
        <dbReference type="ChEBI" id="CHEBI:57510"/>
        <dbReference type="ChEBI" id="CHEBI:57783"/>
        <dbReference type="ChEBI" id="CHEBI:58349"/>
        <dbReference type="ChEBI" id="CHEBI:62830"/>
        <dbReference type="EC" id="1.1.1.133"/>
    </reaction>
</comment>
<dbReference type="InterPro" id="IPR036291">
    <property type="entry name" value="NAD(P)-bd_dom_sf"/>
</dbReference>
<evidence type="ECO:0000256" key="5">
    <source>
        <dbReference type="ARBA" id="ARBA00048200"/>
    </source>
</evidence>
<evidence type="ECO:0000313" key="9">
    <source>
        <dbReference type="Proteomes" id="UP000264589"/>
    </source>
</evidence>
<comment type="function">
    <text evidence="6">Catalyzes the reduction of dTDP-6-deoxy-L-lyxo-4-hexulose to yield dTDP-L-rhamnose.</text>
</comment>
<protein>
    <recommendedName>
        <fullName evidence="4 6">dTDP-4-dehydrorhamnose reductase</fullName>
        <ecNumber evidence="3 6">1.1.1.133</ecNumber>
    </recommendedName>
</protein>
<evidence type="ECO:0000256" key="2">
    <source>
        <dbReference type="ARBA" id="ARBA00010944"/>
    </source>
</evidence>
<dbReference type="UniPathway" id="UPA00124"/>
<dbReference type="AlphaFoldDB" id="A0A371RGZ0"/>
<keyword evidence="9" id="KW-1185">Reference proteome</keyword>
<dbReference type="Gene3D" id="3.90.25.10">
    <property type="entry name" value="UDP-galactose 4-epimerase, domain 1"/>
    <property type="match status" value="1"/>
</dbReference>
<reference evidence="8 9" key="1">
    <citation type="submission" date="2018-08" db="EMBL/GenBank/DDBJ databases">
        <title>Parvularcula sp. SM1705, isolated from surface water of the South Sea China.</title>
        <authorList>
            <person name="Sun L."/>
        </authorList>
    </citation>
    <scope>NUCLEOTIDE SEQUENCE [LARGE SCALE GENOMIC DNA]</scope>
    <source>
        <strain evidence="8 9">SM1705</strain>
    </source>
</reference>
<dbReference type="InterPro" id="IPR029903">
    <property type="entry name" value="RmlD-like-bd"/>
</dbReference>
<dbReference type="PANTHER" id="PTHR10491:SF4">
    <property type="entry name" value="METHIONINE ADENOSYLTRANSFERASE 2 SUBUNIT BETA"/>
    <property type="match status" value="1"/>
</dbReference>
<keyword evidence="6" id="KW-0521">NADP</keyword>
<feature type="domain" description="RmlD-like substrate binding" evidence="7">
    <location>
        <begin position="1"/>
        <end position="283"/>
    </location>
</feature>
<keyword evidence="6 8" id="KW-0560">Oxidoreductase</keyword>
<dbReference type="CDD" id="cd05254">
    <property type="entry name" value="dTDP_HR_like_SDR_e"/>
    <property type="match status" value="1"/>
</dbReference>
<evidence type="ECO:0000259" key="7">
    <source>
        <dbReference type="Pfam" id="PF04321"/>
    </source>
</evidence>
<dbReference type="EMBL" id="QUQO01000001">
    <property type="protein sequence ID" value="RFB04710.1"/>
    <property type="molecule type" value="Genomic_DNA"/>
</dbReference>
<dbReference type="Gene3D" id="3.40.50.720">
    <property type="entry name" value="NAD(P)-binding Rossmann-like Domain"/>
    <property type="match status" value="1"/>
</dbReference>
<evidence type="ECO:0000313" key="8">
    <source>
        <dbReference type="EMBL" id="RFB04710.1"/>
    </source>
</evidence>
<dbReference type="GO" id="GO:0008831">
    <property type="term" value="F:dTDP-4-dehydrorhamnose reductase activity"/>
    <property type="evidence" value="ECO:0007669"/>
    <property type="project" value="UniProtKB-EC"/>
</dbReference>
<name>A0A371RGZ0_9PROT</name>
<dbReference type="OrthoDB" id="9803892at2"/>
<dbReference type="NCBIfam" id="TIGR01214">
    <property type="entry name" value="rmlD"/>
    <property type="match status" value="1"/>
</dbReference>
<dbReference type="Proteomes" id="UP000264589">
    <property type="component" value="Unassembled WGS sequence"/>
</dbReference>
<comment type="similarity">
    <text evidence="2 6">Belongs to the dTDP-4-dehydrorhamnose reductase family.</text>
</comment>
<evidence type="ECO:0000256" key="3">
    <source>
        <dbReference type="ARBA" id="ARBA00012929"/>
    </source>
</evidence>
<comment type="cofactor">
    <cofactor evidence="6">
        <name>Mg(2+)</name>
        <dbReference type="ChEBI" id="CHEBI:18420"/>
    </cofactor>
    <text evidence="6">Binds 1 Mg(2+) ion per monomer.</text>
</comment>
<dbReference type="FunCoup" id="A0A371RGZ0">
    <property type="interactions" value="443"/>
</dbReference>
<evidence type="ECO:0000256" key="1">
    <source>
        <dbReference type="ARBA" id="ARBA00004781"/>
    </source>
</evidence>
<organism evidence="8 9">
    <name type="scientific">Parvularcula marina</name>
    <dbReference type="NCBI Taxonomy" id="2292771"/>
    <lineage>
        <taxon>Bacteria</taxon>
        <taxon>Pseudomonadati</taxon>
        <taxon>Pseudomonadota</taxon>
        <taxon>Alphaproteobacteria</taxon>
        <taxon>Parvularculales</taxon>
        <taxon>Parvularculaceae</taxon>
        <taxon>Parvularcula</taxon>
    </lineage>
</organism>
<evidence type="ECO:0000256" key="6">
    <source>
        <dbReference type="RuleBase" id="RU364082"/>
    </source>
</evidence>
<gene>
    <name evidence="8" type="primary">rfbD</name>
    <name evidence="8" type="ORF">DX908_05110</name>
</gene>
<dbReference type="SUPFAM" id="SSF51735">
    <property type="entry name" value="NAD(P)-binding Rossmann-fold domains"/>
    <property type="match status" value="1"/>
</dbReference>
<accession>A0A371RGZ0</accession>
<dbReference type="Pfam" id="PF04321">
    <property type="entry name" value="RmlD_sub_bind"/>
    <property type="match status" value="1"/>
</dbReference>
<comment type="pathway">
    <text evidence="1 6">Carbohydrate biosynthesis; dTDP-L-rhamnose biosynthesis.</text>
</comment>
<dbReference type="PANTHER" id="PTHR10491">
    <property type="entry name" value="DTDP-4-DEHYDRORHAMNOSE REDUCTASE"/>
    <property type="match status" value="1"/>
</dbReference>
<dbReference type="RefSeq" id="WP_116391343.1">
    <property type="nucleotide sequence ID" value="NZ_QUQO01000001.1"/>
</dbReference>
<dbReference type="EC" id="1.1.1.133" evidence="3 6"/>
<proteinExistence type="inferred from homology"/>